<sequence length="288" mass="32826">MSDPDPKLQSTLEDEEEDIASLPTREQECRQLLRSKYLADVTIVCADGQEIMAHSHLLVCHSVYFKNAFKSGMQVSDILWSSRNRGADDSERQESKGKRFKFEDSSSDPHLNFSHDAVYCALQYLYSGSCKEHQGADAFLENIRLHVDLHVLGDYFGIGGLQEYATDRFGEITKDWIKLKPALPDVIKVVYDKPLATVSGLRPKLVAILAQQGRRLSCADMGDCVDTIRKYSECATDVMLKIFEREVKVRCRHCRNSFTVVEGERKKSYFHCLYCGHSLLFDEVYMAE</sequence>
<gene>
    <name evidence="3" type="ORF">SLS58_003135</name>
</gene>
<dbReference type="SUPFAM" id="SSF54695">
    <property type="entry name" value="POZ domain"/>
    <property type="match status" value="1"/>
</dbReference>
<reference evidence="3 4" key="1">
    <citation type="journal article" date="2023" name="Plant Dis.">
        <title>First Report of Diplodia intermedia Causing Canker and Dieback Diseases on Apple Trees in Canada.</title>
        <authorList>
            <person name="Ellouze W."/>
            <person name="Ilyukhin E."/>
            <person name="Sulman M."/>
            <person name="Ali S."/>
        </authorList>
    </citation>
    <scope>NUCLEOTIDE SEQUENCE [LARGE SCALE GENOMIC DNA]</scope>
    <source>
        <strain evidence="3 4">M45-28</strain>
    </source>
</reference>
<name>A0ABR3TX26_9PEZI</name>
<feature type="domain" description="BTB" evidence="2">
    <location>
        <begin position="39"/>
        <end position="134"/>
    </location>
</feature>
<feature type="region of interest" description="Disordered" evidence="1">
    <location>
        <begin position="84"/>
        <end position="108"/>
    </location>
</feature>
<evidence type="ECO:0000313" key="4">
    <source>
        <dbReference type="Proteomes" id="UP001521184"/>
    </source>
</evidence>
<dbReference type="Proteomes" id="UP001521184">
    <property type="component" value="Unassembled WGS sequence"/>
</dbReference>
<dbReference type="PANTHER" id="PTHR24413">
    <property type="entry name" value="SPECKLE-TYPE POZ PROTEIN"/>
    <property type="match status" value="1"/>
</dbReference>
<accession>A0ABR3TX26</accession>
<evidence type="ECO:0000256" key="1">
    <source>
        <dbReference type="SAM" id="MobiDB-lite"/>
    </source>
</evidence>
<dbReference type="EMBL" id="JAKEKT020000015">
    <property type="protein sequence ID" value="KAL1646549.1"/>
    <property type="molecule type" value="Genomic_DNA"/>
</dbReference>
<dbReference type="Gene3D" id="3.30.710.10">
    <property type="entry name" value="Potassium Channel Kv1.1, Chain A"/>
    <property type="match status" value="1"/>
</dbReference>
<evidence type="ECO:0000259" key="2">
    <source>
        <dbReference type="PROSITE" id="PS50097"/>
    </source>
</evidence>
<comment type="caution">
    <text evidence="3">The sequence shown here is derived from an EMBL/GenBank/DDBJ whole genome shotgun (WGS) entry which is preliminary data.</text>
</comment>
<organism evidence="3 4">
    <name type="scientific">Diplodia intermedia</name>
    <dbReference type="NCBI Taxonomy" id="856260"/>
    <lineage>
        <taxon>Eukaryota</taxon>
        <taxon>Fungi</taxon>
        <taxon>Dikarya</taxon>
        <taxon>Ascomycota</taxon>
        <taxon>Pezizomycotina</taxon>
        <taxon>Dothideomycetes</taxon>
        <taxon>Dothideomycetes incertae sedis</taxon>
        <taxon>Botryosphaeriales</taxon>
        <taxon>Botryosphaeriaceae</taxon>
        <taxon>Diplodia</taxon>
    </lineage>
</organism>
<dbReference type="CDD" id="cd18186">
    <property type="entry name" value="BTB_POZ_ZBTB_KLHL-like"/>
    <property type="match status" value="1"/>
</dbReference>
<proteinExistence type="predicted"/>
<dbReference type="Pfam" id="PF00651">
    <property type="entry name" value="BTB"/>
    <property type="match status" value="1"/>
</dbReference>
<dbReference type="PROSITE" id="PS50097">
    <property type="entry name" value="BTB"/>
    <property type="match status" value="1"/>
</dbReference>
<feature type="region of interest" description="Disordered" evidence="1">
    <location>
        <begin position="1"/>
        <end position="21"/>
    </location>
</feature>
<feature type="compositionally biased region" description="Basic and acidic residues" evidence="1">
    <location>
        <begin position="85"/>
        <end position="104"/>
    </location>
</feature>
<dbReference type="InterPro" id="IPR011333">
    <property type="entry name" value="SKP1/BTB/POZ_sf"/>
</dbReference>
<keyword evidence="4" id="KW-1185">Reference proteome</keyword>
<dbReference type="SMART" id="SM00225">
    <property type="entry name" value="BTB"/>
    <property type="match status" value="1"/>
</dbReference>
<dbReference type="InterPro" id="IPR000210">
    <property type="entry name" value="BTB/POZ_dom"/>
</dbReference>
<evidence type="ECO:0000313" key="3">
    <source>
        <dbReference type="EMBL" id="KAL1646549.1"/>
    </source>
</evidence>
<protein>
    <recommendedName>
        <fullName evidence="2">BTB domain-containing protein</fullName>
    </recommendedName>
</protein>